<reference evidence="2" key="1">
    <citation type="submission" date="2023-02" db="EMBL/GenBank/DDBJ databases">
        <title>Mating type loci evolution in Malassezia.</title>
        <authorList>
            <person name="Coelho M.A."/>
        </authorList>
    </citation>
    <scope>NUCLEOTIDE SEQUENCE</scope>
    <source>
        <strain evidence="2">CBS 14136</strain>
    </source>
</reference>
<dbReference type="PANTHER" id="PTHR28158:SF1">
    <property type="entry name" value="SMALL RIBOSOMAL SUBUNIT PROTEIN MS45"/>
    <property type="match status" value="1"/>
</dbReference>
<evidence type="ECO:0000256" key="1">
    <source>
        <dbReference type="SAM" id="MobiDB-lite"/>
    </source>
</evidence>
<dbReference type="Proteomes" id="UP001214628">
    <property type="component" value="Chromosome 5"/>
</dbReference>
<feature type="region of interest" description="Disordered" evidence="1">
    <location>
        <begin position="1"/>
        <end position="60"/>
    </location>
</feature>
<feature type="compositionally biased region" description="Basic residues" evidence="1">
    <location>
        <begin position="261"/>
        <end position="276"/>
    </location>
</feature>
<protein>
    <submittedName>
        <fullName evidence="2">Uncharacterized protein</fullName>
    </submittedName>
</protein>
<accession>A0AAF0FHL9</accession>
<dbReference type="Pfam" id="PF12298">
    <property type="entry name" value="Bot1p"/>
    <property type="match status" value="1"/>
</dbReference>
<proteinExistence type="predicted"/>
<gene>
    <name evidence="2" type="ORF">MPSI1_003363</name>
</gene>
<dbReference type="InterPro" id="IPR021036">
    <property type="entry name" value="Ribosomal_mS45"/>
</dbReference>
<dbReference type="PANTHER" id="PTHR28158">
    <property type="entry name" value="37S RIBOSOMAL PROTEIN S35, MITOCHONDRIAL"/>
    <property type="match status" value="1"/>
</dbReference>
<organism evidence="2 3">
    <name type="scientific">Malassezia psittaci</name>
    <dbReference type="NCBI Taxonomy" id="1821823"/>
    <lineage>
        <taxon>Eukaryota</taxon>
        <taxon>Fungi</taxon>
        <taxon>Dikarya</taxon>
        <taxon>Basidiomycota</taxon>
        <taxon>Ustilaginomycotina</taxon>
        <taxon>Malasseziomycetes</taxon>
        <taxon>Malasseziales</taxon>
        <taxon>Malasseziaceae</taxon>
        <taxon>Malassezia</taxon>
    </lineage>
</organism>
<dbReference type="AlphaFoldDB" id="A0AAF0FHL9"/>
<dbReference type="EMBL" id="CP118379">
    <property type="protein sequence ID" value="WFD44693.1"/>
    <property type="molecule type" value="Genomic_DNA"/>
</dbReference>
<evidence type="ECO:0000313" key="3">
    <source>
        <dbReference type="Proteomes" id="UP001214628"/>
    </source>
</evidence>
<dbReference type="GO" id="GO:0032543">
    <property type="term" value="P:mitochondrial translation"/>
    <property type="evidence" value="ECO:0007669"/>
    <property type="project" value="TreeGrafter"/>
</dbReference>
<keyword evidence="3" id="KW-1185">Reference proteome</keyword>
<feature type="compositionally biased region" description="Basic and acidic residues" evidence="1">
    <location>
        <begin position="23"/>
        <end position="35"/>
    </location>
</feature>
<dbReference type="GO" id="GO:0005763">
    <property type="term" value="C:mitochondrial small ribosomal subunit"/>
    <property type="evidence" value="ECO:0007669"/>
    <property type="project" value="TreeGrafter"/>
</dbReference>
<dbReference type="GO" id="GO:0003735">
    <property type="term" value="F:structural constituent of ribosome"/>
    <property type="evidence" value="ECO:0007669"/>
    <property type="project" value="TreeGrafter"/>
</dbReference>
<sequence length="284" mass="32068">MEVFFNVAKPGRKERIAPAPNSRPDRSRDLRRSRDGPGGGRRSLPRRPLPPFKEWVKQDGEQYRYPTTQKGPHWIASTPFPLNPAFRPPPPVHQSVRDDMWRLHTESPTQWTVRSLSEKFRVSLAKAEAILRLKALEQEYIKKKIPLQTELQRNMEQLLGSRPSHAVDPQQVPETKIHSPRGAPYEEYPEAVQPQHMHSALADALKQSNVRHKKTLAEVPTGGPQGIQSERVIAASLPGRAGLQVCAVSPGSYGGTGFVQRNRKRAEHRKQLRAKHQQTSQSAS</sequence>
<feature type="region of interest" description="Disordered" evidence="1">
    <location>
        <begin position="252"/>
        <end position="284"/>
    </location>
</feature>
<name>A0AAF0FHL9_9BASI</name>
<evidence type="ECO:0000313" key="2">
    <source>
        <dbReference type="EMBL" id="WFD44693.1"/>
    </source>
</evidence>